<gene>
    <name evidence="1" type="primary">ycf54</name>
</gene>
<dbReference type="AlphaFoldDB" id="A0A7U0KSC7"/>
<dbReference type="InterPro" id="IPR038409">
    <property type="entry name" value="Ycf54-like_sf"/>
</dbReference>
<dbReference type="RefSeq" id="YP_010152821.1">
    <property type="nucleotide sequence ID" value="NC_057170.1"/>
</dbReference>
<sequence length="113" mass="13659">MINYYFTVMNKNLIAGEPLEEIFRERTQFYLYSNKQIDFWILPNTNILNLNQKNDIKVYNIKNSKILLYKDLTEIKSNSDSLVIFSTKKTFIFWLSLRFRINLIGFFEKINNK</sequence>
<geneLocation type="plastid" evidence="1"/>
<evidence type="ECO:0000313" key="1">
    <source>
        <dbReference type="EMBL" id="QQW50482.1"/>
    </source>
</evidence>
<accession>A0A7U0KSC7</accession>
<organism evidence="1">
    <name type="scientific">Olisthodiscus luteus</name>
    <name type="common">Marine phytoflagellate</name>
    <dbReference type="NCBI Taxonomy" id="83000"/>
    <lineage>
        <taxon>Eukaryota</taxon>
        <taxon>Sar</taxon>
        <taxon>Stramenopiles</taxon>
        <taxon>Ochrophyta</taxon>
        <taxon>Olisthodiscophyceae</taxon>
        <taxon>Olisthodiscaceae</taxon>
        <taxon>Olisthodiscus</taxon>
    </lineage>
</organism>
<dbReference type="Gene3D" id="3.30.70.1860">
    <property type="entry name" value="Uncharacterised protein family Ycf54"/>
    <property type="match status" value="1"/>
</dbReference>
<keyword evidence="1" id="KW-0934">Plastid</keyword>
<proteinExistence type="predicted"/>
<dbReference type="GeneID" id="67154409"/>
<reference evidence="1" key="1">
    <citation type="journal article" date="2021" name="J. Phycol.">
        <title>Olisthodiscus represents a new class of Ochrophyta.</title>
        <authorList>
            <person name="Barcyte D."/>
            <person name="Eikrem W."/>
            <person name="Engesmo A."/>
            <person name="Seoane S."/>
            <person name="Wohlmann J."/>
            <person name="Horak A."/>
            <person name="Yurchenko T."/>
            <person name="Elias M."/>
        </authorList>
    </citation>
    <scope>NUCLEOTIDE SEQUENCE</scope>
    <source>
        <strain evidence="1">K-0444</strain>
    </source>
</reference>
<dbReference type="EMBL" id="MT859097">
    <property type="protein sequence ID" value="QQW50482.1"/>
    <property type="molecule type" value="Genomic_DNA"/>
</dbReference>
<dbReference type="Pfam" id="PF10674">
    <property type="entry name" value="Ycf54"/>
    <property type="match status" value="1"/>
</dbReference>
<name>A0A7U0KSC7_OLILU</name>
<dbReference type="InterPro" id="IPR019616">
    <property type="entry name" value="Ycf54"/>
</dbReference>
<protein>
    <submittedName>
        <fullName evidence="1">Conserved hypothetical plastid protein</fullName>
    </submittedName>
</protein>